<dbReference type="EMBL" id="CP001614">
    <property type="protein sequence ID" value="ACR12696.1"/>
    <property type="molecule type" value="Genomic_DNA"/>
</dbReference>
<gene>
    <name evidence="1" type="ordered locus">TERTU_2143</name>
</gene>
<dbReference type="KEGG" id="ttu:TERTU_2143"/>
<evidence type="ECO:0000313" key="1">
    <source>
        <dbReference type="EMBL" id="ACR12696.1"/>
    </source>
</evidence>
<sequence length="44" mass="4913">MLGKICGTNSGIITLLSESAMLYLLIRRSFALLSQRAVKRLFAR</sequence>
<organism evidence="1 2">
    <name type="scientific">Teredinibacter turnerae (strain ATCC 39867 / T7901)</name>
    <dbReference type="NCBI Taxonomy" id="377629"/>
    <lineage>
        <taxon>Bacteria</taxon>
        <taxon>Pseudomonadati</taxon>
        <taxon>Pseudomonadota</taxon>
        <taxon>Gammaproteobacteria</taxon>
        <taxon>Cellvibrionales</taxon>
        <taxon>Cellvibrionaceae</taxon>
        <taxon>Teredinibacter</taxon>
    </lineage>
</organism>
<accession>C5BJD4</accession>
<keyword evidence="2" id="KW-1185">Reference proteome</keyword>
<name>C5BJD4_TERTT</name>
<protein>
    <submittedName>
        <fullName evidence="1">Uncharacterized protein</fullName>
    </submittedName>
</protein>
<dbReference type="STRING" id="377629.TERTU_2143"/>
<dbReference type="Proteomes" id="UP000009080">
    <property type="component" value="Chromosome"/>
</dbReference>
<dbReference type="HOGENOM" id="CLU_3223163_0_0_6"/>
<dbReference type="AlphaFoldDB" id="C5BJD4"/>
<evidence type="ECO:0000313" key="2">
    <source>
        <dbReference type="Proteomes" id="UP000009080"/>
    </source>
</evidence>
<reference evidence="1 2" key="1">
    <citation type="journal article" date="2009" name="PLoS ONE">
        <title>The complete genome of Teredinibacter turnerae T7901: an intracellular endosymbiont of marine wood-boring bivalves (shipworms).</title>
        <authorList>
            <person name="Yang J.C."/>
            <person name="Madupu R."/>
            <person name="Durkin A.S."/>
            <person name="Ekborg N.A."/>
            <person name="Pedamallu C.S."/>
            <person name="Hostetler J.B."/>
            <person name="Radune D."/>
            <person name="Toms B.S."/>
            <person name="Henrissat B."/>
            <person name="Coutinho P.M."/>
            <person name="Schwarz S."/>
            <person name="Field L."/>
            <person name="Trindade-Silva A.E."/>
            <person name="Soares C.A.G."/>
            <person name="Elshahawi S."/>
            <person name="Hanora A."/>
            <person name="Schmidt E.W."/>
            <person name="Haygood M.G."/>
            <person name="Posfai J."/>
            <person name="Benner J."/>
            <person name="Madinger C."/>
            <person name="Nove J."/>
            <person name="Anton B."/>
            <person name="Chaudhary K."/>
            <person name="Foster J."/>
            <person name="Holman A."/>
            <person name="Kumar S."/>
            <person name="Lessard P.A."/>
            <person name="Luyten Y.A."/>
            <person name="Slatko B."/>
            <person name="Wood N."/>
            <person name="Wu B."/>
            <person name="Teplitski M."/>
            <person name="Mougous J.D."/>
            <person name="Ward N."/>
            <person name="Eisen J.A."/>
            <person name="Badger J.H."/>
            <person name="Distel D.L."/>
        </authorList>
    </citation>
    <scope>NUCLEOTIDE SEQUENCE [LARGE SCALE GENOMIC DNA]</scope>
    <source>
        <strain evidence="2">ATCC 39867 / T7901</strain>
    </source>
</reference>
<proteinExistence type="predicted"/>